<dbReference type="SUPFAM" id="SSF90123">
    <property type="entry name" value="ABC transporter transmembrane region"/>
    <property type="match status" value="2"/>
</dbReference>
<feature type="transmembrane region" description="Helical" evidence="9">
    <location>
        <begin position="861"/>
        <end position="879"/>
    </location>
</feature>
<proteinExistence type="predicted"/>
<dbReference type="FunFam" id="3.40.50.300:FF:000838">
    <property type="entry name" value="ABC multidrug transporter (Eurofung)"/>
    <property type="match status" value="1"/>
</dbReference>
<feature type="domain" description="ABC transmembrane type-1" evidence="11">
    <location>
        <begin position="256"/>
        <end position="540"/>
    </location>
</feature>
<evidence type="ECO:0000256" key="2">
    <source>
        <dbReference type="ARBA" id="ARBA00022448"/>
    </source>
</evidence>
<organism evidence="12 13">
    <name type="scientific">Geosmithia morbida</name>
    <dbReference type="NCBI Taxonomy" id="1094350"/>
    <lineage>
        <taxon>Eukaryota</taxon>
        <taxon>Fungi</taxon>
        <taxon>Dikarya</taxon>
        <taxon>Ascomycota</taxon>
        <taxon>Pezizomycotina</taxon>
        <taxon>Sordariomycetes</taxon>
        <taxon>Hypocreomycetidae</taxon>
        <taxon>Hypocreales</taxon>
        <taxon>Bionectriaceae</taxon>
        <taxon>Geosmithia</taxon>
    </lineage>
</organism>
<gene>
    <name evidence="12" type="ORF">GMORB2_1825</name>
</gene>
<dbReference type="GO" id="GO:0005524">
    <property type="term" value="F:ATP binding"/>
    <property type="evidence" value="ECO:0007669"/>
    <property type="project" value="UniProtKB-KW"/>
</dbReference>
<dbReference type="Pfam" id="PF00664">
    <property type="entry name" value="ABC_membrane"/>
    <property type="match status" value="2"/>
</dbReference>
<dbReference type="PROSITE" id="PS00211">
    <property type="entry name" value="ABC_TRANSPORTER_1"/>
    <property type="match status" value="1"/>
</dbReference>
<keyword evidence="3 9" id="KW-0812">Transmembrane</keyword>
<dbReference type="InterPro" id="IPR027417">
    <property type="entry name" value="P-loop_NTPase"/>
</dbReference>
<feature type="transmembrane region" description="Helical" evidence="9">
    <location>
        <begin position="79"/>
        <end position="100"/>
    </location>
</feature>
<name>A0A9P4YQT3_9HYPO</name>
<feature type="transmembrane region" description="Helical" evidence="9">
    <location>
        <begin position="1000"/>
        <end position="1027"/>
    </location>
</feature>
<feature type="domain" description="ABC transmembrane type-1" evidence="11">
    <location>
        <begin position="875"/>
        <end position="1152"/>
    </location>
</feature>
<dbReference type="Proteomes" id="UP000749293">
    <property type="component" value="Unassembled WGS sequence"/>
</dbReference>
<protein>
    <submittedName>
        <fullName evidence="12">ABC-type multidrug transport system, ATPase and permease component</fullName>
    </submittedName>
</protein>
<feature type="transmembrane region" description="Helical" evidence="9">
    <location>
        <begin position="112"/>
        <end position="132"/>
    </location>
</feature>
<dbReference type="InterPro" id="IPR036640">
    <property type="entry name" value="ABC1_TM_sf"/>
</dbReference>
<feature type="transmembrane region" description="Helical" evidence="9">
    <location>
        <begin position="54"/>
        <end position="73"/>
    </location>
</feature>
<comment type="caution">
    <text evidence="12">The sequence shown here is derived from an EMBL/GenBank/DDBJ whole genome shotgun (WGS) entry which is preliminary data.</text>
</comment>
<dbReference type="InterPro" id="IPR003593">
    <property type="entry name" value="AAA+_ATPase"/>
</dbReference>
<evidence type="ECO:0000256" key="5">
    <source>
        <dbReference type="ARBA" id="ARBA00022741"/>
    </source>
</evidence>
<feature type="transmembrane region" description="Helical" evidence="9">
    <location>
        <begin position="886"/>
        <end position="903"/>
    </location>
</feature>
<evidence type="ECO:0000256" key="4">
    <source>
        <dbReference type="ARBA" id="ARBA00022737"/>
    </source>
</evidence>
<dbReference type="CDD" id="cd18604">
    <property type="entry name" value="ABC_6TM_VMR1_D2_like"/>
    <property type="match status" value="1"/>
</dbReference>
<keyword evidence="5" id="KW-0547">Nucleotide-binding</keyword>
<dbReference type="CDD" id="cd18596">
    <property type="entry name" value="ABC_6TM_VMR1_D1_like"/>
    <property type="match status" value="1"/>
</dbReference>
<dbReference type="PROSITE" id="PS50929">
    <property type="entry name" value="ABC_TM1F"/>
    <property type="match status" value="2"/>
</dbReference>
<feature type="transmembrane region" description="Helical" evidence="9">
    <location>
        <begin position="13"/>
        <end position="33"/>
    </location>
</feature>
<evidence type="ECO:0000256" key="8">
    <source>
        <dbReference type="ARBA" id="ARBA00023136"/>
    </source>
</evidence>
<dbReference type="InterPro" id="IPR017871">
    <property type="entry name" value="ABC_transporter-like_CS"/>
</dbReference>
<dbReference type="InterPro" id="IPR003439">
    <property type="entry name" value="ABC_transporter-like_ATP-bd"/>
</dbReference>
<keyword evidence="8 9" id="KW-0472">Membrane</keyword>
<feature type="transmembrane region" description="Helical" evidence="9">
    <location>
        <begin position="290"/>
        <end position="310"/>
    </location>
</feature>
<dbReference type="InterPro" id="IPR011527">
    <property type="entry name" value="ABC1_TM_dom"/>
</dbReference>
<keyword evidence="13" id="KW-1185">Reference proteome</keyword>
<accession>A0A9P4YQT3</accession>
<dbReference type="SMART" id="SM00382">
    <property type="entry name" value="AAA"/>
    <property type="match status" value="2"/>
</dbReference>
<comment type="subcellular location">
    <subcellularLocation>
        <location evidence="1">Membrane</location>
        <topology evidence="1">Multi-pass membrane protein</topology>
    </subcellularLocation>
</comment>
<dbReference type="RefSeq" id="XP_035320070.1">
    <property type="nucleotide sequence ID" value="XM_035463806.1"/>
</dbReference>
<feature type="domain" description="ABC transporter" evidence="10">
    <location>
        <begin position="1195"/>
        <end position="1415"/>
    </location>
</feature>
<feature type="transmembrane region" description="Helical" evidence="9">
    <location>
        <begin position="256"/>
        <end position="278"/>
    </location>
</feature>
<dbReference type="GO" id="GO:0140359">
    <property type="term" value="F:ABC-type transporter activity"/>
    <property type="evidence" value="ECO:0007669"/>
    <property type="project" value="InterPro"/>
</dbReference>
<feature type="domain" description="ABC transporter" evidence="10">
    <location>
        <begin position="587"/>
        <end position="810"/>
    </location>
</feature>
<dbReference type="CDD" id="cd03250">
    <property type="entry name" value="ABCC_MRP_domain1"/>
    <property type="match status" value="1"/>
</dbReference>
<dbReference type="Gene3D" id="1.20.1560.10">
    <property type="entry name" value="ABC transporter type 1, transmembrane domain"/>
    <property type="match status" value="2"/>
</dbReference>
<dbReference type="CDD" id="cd03244">
    <property type="entry name" value="ABCC_MRP_domain2"/>
    <property type="match status" value="1"/>
</dbReference>
<dbReference type="GO" id="GO:0016887">
    <property type="term" value="F:ATP hydrolysis activity"/>
    <property type="evidence" value="ECO:0007669"/>
    <property type="project" value="InterPro"/>
</dbReference>
<dbReference type="PROSITE" id="PS50893">
    <property type="entry name" value="ABC_TRANSPORTER_2"/>
    <property type="match status" value="2"/>
</dbReference>
<feature type="transmembrane region" description="Helical" evidence="9">
    <location>
        <begin position="421"/>
        <end position="441"/>
    </location>
</feature>
<dbReference type="GO" id="GO:0005737">
    <property type="term" value="C:cytoplasm"/>
    <property type="evidence" value="ECO:0007669"/>
    <property type="project" value="UniProtKB-ARBA"/>
</dbReference>
<dbReference type="PANTHER" id="PTHR24223">
    <property type="entry name" value="ATP-BINDING CASSETTE SUB-FAMILY C"/>
    <property type="match status" value="1"/>
</dbReference>
<evidence type="ECO:0000256" key="3">
    <source>
        <dbReference type="ARBA" id="ARBA00022692"/>
    </source>
</evidence>
<dbReference type="EMBL" id="JAANYQ010000012">
    <property type="protein sequence ID" value="KAF4121418.1"/>
    <property type="molecule type" value="Genomic_DNA"/>
</dbReference>
<evidence type="ECO:0000259" key="11">
    <source>
        <dbReference type="PROSITE" id="PS50929"/>
    </source>
</evidence>
<evidence type="ECO:0000256" key="7">
    <source>
        <dbReference type="ARBA" id="ARBA00022989"/>
    </source>
</evidence>
<evidence type="ECO:0000256" key="6">
    <source>
        <dbReference type="ARBA" id="ARBA00022840"/>
    </source>
</evidence>
<keyword evidence="2" id="KW-0813">Transport</keyword>
<keyword evidence="4" id="KW-0677">Repeat</keyword>
<reference evidence="12" key="1">
    <citation type="submission" date="2020-03" db="EMBL/GenBank/DDBJ databases">
        <title>Site-based positive gene gene selection in Geosmithia morbida across the United States reveals a broad range of putative effectors and factors for local host and environmental adapation.</title>
        <authorList>
            <person name="Onufrak A."/>
            <person name="Murdoch R.W."/>
            <person name="Gazis R."/>
            <person name="Huff M."/>
            <person name="Staton M."/>
            <person name="Klingeman W."/>
            <person name="Hadziabdic D."/>
        </authorList>
    </citation>
    <scope>NUCLEOTIDE SEQUENCE</scope>
    <source>
        <strain evidence="12">1262</strain>
    </source>
</reference>
<feature type="non-terminal residue" evidence="12">
    <location>
        <position position="1"/>
    </location>
</feature>
<dbReference type="FunFam" id="3.40.50.300:FF:000973">
    <property type="entry name" value="Multidrug resistance-associated protein 4"/>
    <property type="match status" value="1"/>
</dbReference>
<evidence type="ECO:0000256" key="9">
    <source>
        <dbReference type="SAM" id="Phobius"/>
    </source>
</evidence>
<dbReference type="OrthoDB" id="6500128at2759"/>
<evidence type="ECO:0000313" key="12">
    <source>
        <dbReference type="EMBL" id="KAF4121418.1"/>
    </source>
</evidence>
<dbReference type="Gene3D" id="3.40.50.300">
    <property type="entry name" value="P-loop containing nucleotide triphosphate hydrolases"/>
    <property type="match status" value="2"/>
</dbReference>
<dbReference type="FunFam" id="1.20.1560.10:FF:000013">
    <property type="entry name" value="ABC transporter C family member 2"/>
    <property type="match status" value="1"/>
</dbReference>
<evidence type="ECO:0000259" key="10">
    <source>
        <dbReference type="PROSITE" id="PS50893"/>
    </source>
</evidence>
<keyword evidence="7 9" id="KW-1133">Transmembrane helix</keyword>
<feature type="transmembrane region" description="Helical" evidence="9">
    <location>
        <begin position="915"/>
        <end position="935"/>
    </location>
</feature>
<dbReference type="PANTHER" id="PTHR24223:SF356">
    <property type="entry name" value="ATP-BINDING CASSETTE TRANSPORTER ABC4"/>
    <property type="match status" value="1"/>
</dbReference>
<feature type="transmembrane region" description="Helical" evidence="9">
    <location>
        <begin position="502"/>
        <end position="525"/>
    </location>
</feature>
<evidence type="ECO:0000256" key="1">
    <source>
        <dbReference type="ARBA" id="ARBA00004141"/>
    </source>
</evidence>
<evidence type="ECO:0000313" key="13">
    <source>
        <dbReference type="Proteomes" id="UP000749293"/>
    </source>
</evidence>
<feature type="non-terminal residue" evidence="12">
    <location>
        <position position="1415"/>
    </location>
</feature>
<dbReference type="InterPro" id="IPR050173">
    <property type="entry name" value="ABC_transporter_C-like"/>
</dbReference>
<feature type="transmembrane region" description="Helical" evidence="9">
    <location>
        <begin position="395"/>
        <end position="415"/>
    </location>
</feature>
<keyword evidence="6" id="KW-0067">ATP-binding</keyword>
<sequence>EIWLGRLRHVSQFIGQGNLHLICIPLSLIPLLFTKSRWKSASRPQLSLAHSTSLASALPQMIFAATAFSISLYDTVRTGAWKEAVCLAHVFILHISRFIFKSSAWTAYHHMNAIAGWILLLAVIKSLLPLIIMDSHCHVSTAESLKLASIAALLFTSFISPRSRQRKPSNPEDLVPRSITSPEETCSWFSYYLSYEWLTQVILRGFSRDLVIDDLPALPSYDMPLLMLQRLLDVRARGWKLFWSLCLMFRVEIRRLLVWAVLTATVEYVAPLAMFNLLRYLERADPEDNIIHPFVWIALLFLGPTARSACYQQSIFRGTRLLVLSRAVVIQEVYHKLLRSRASDYLHVATERHHGTETSHGPDEEFRDGPASNSIKIESLMSYDADMISNATDMFYAFTASALSTVIAMSFLYTILGWPSLIGVLVLAALTPLPAVFSGKLSRMQESVMKATDARLSSVSEYLNSIRTLKYFAWEPIAAASVNKIRIAEQQRIWRRSIVSMLVAMTGDMLSLVSLLAMFTSLILLTDRPLTAPAAFTSLAITEVLRSQYVWLSKVVQWVAQAKESVQRVDKFMEVSVDKQRHPSGPASLKNATFSVSAHSPFKLRNLSIQFREGALNVITGPTGSGKTSMLLSLLGETNLESGEAVCPLDVAYVPQTAWIQNSTIRQNILFYSAFDEKRYRAVTTACALDDDLARFPLGDLTPVGERGSTLSGGQKQRISLARALYSSSSTLFLDDVFSALDAHTASQVYNRCFFGNLLAGRTVVLVTHFIAAIQSAELVVSLEHGRISFVRDESDAQTTCPTQEEQALSSATITPTAQSIELHNCIPEVDGVEDFGQNMDVQDMEHGEKSASGRVPRSMILSYVLLFGGLPYALLAIFSAMMVQVAYFSITLWLSIWTGSYTEGEDRSKAFKYLLVYIGTVLAFVSLQFLNNFIYQRGGWNAAKTMHQRLVTAVINAPIIWFDRTPIGQILNRFGLDTQSLDSLLVDWLRMTLDNGLRFLLRLASIASIMPIFALPAAFFCLIGFATGELYSRAEISIKRLVAAKFAPVFSHFNDTCAGIAVIRGRNMDAVFQKLLADKLVPHMRASETQFNCNRWVSVRSDCCAATIAATAGFIAYYKAGSAGLVGFSLTNAIGLSQTILTLVRNMNELEVELNSFQRISQYTKIEPEESEEKRKALEKEAHVAASWPSSGQVEFRNVTARYSSDGPNVLHDVDFVAKPGERIAVIGRTGSGKSTLALSLLRSTQIVSGGVTIDGIDVGNIPLGRLRQSIGLIPQEPMLFSGDVRSNIDPSGEMDETELQSVLSACSLAGDQVGSTDGHAFDISLDTPVAHGGRNFSNGQRQIIGLARAICRRSKVVIMDEATASVDHETDKKMQAIIRSEFSGSTIITIAHRLRTIMDYDRVVVMGGGKILE</sequence>
<dbReference type="GO" id="GO:0016020">
    <property type="term" value="C:membrane"/>
    <property type="evidence" value="ECO:0007669"/>
    <property type="project" value="UniProtKB-SubCell"/>
</dbReference>
<dbReference type="GeneID" id="55968055"/>
<dbReference type="Pfam" id="PF00005">
    <property type="entry name" value="ABC_tran"/>
    <property type="match status" value="2"/>
</dbReference>
<dbReference type="SUPFAM" id="SSF52540">
    <property type="entry name" value="P-loop containing nucleoside triphosphate hydrolases"/>
    <property type="match status" value="2"/>
</dbReference>